<keyword evidence="3" id="KW-1185">Reference proteome</keyword>
<evidence type="ECO:0000313" key="3">
    <source>
        <dbReference type="Proteomes" id="UP000036367"/>
    </source>
</evidence>
<evidence type="ECO:0000256" key="1">
    <source>
        <dbReference type="SAM" id="MobiDB-lite"/>
    </source>
</evidence>
<evidence type="ECO:0000313" key="2">
    <source>
        <dbReference type="EMBL" id="KLU04164.1"/>
    </source>
</evidence>
<proteinExistence type="predicted"/>
<dbReference type="Proteomes" id="UP000036367">
    <property type="component" value="Unassembled WGS sequence"/>
</dbReference>
<feature type="region of interest" description="Disordered" evidence="1">
    <location>
        <begin position="1"/>
        <end position="35"/>
    </location>
</feature>
<gene>
    <name evidence="2" type="ORF">RISK_003750</name>
</gene>
<dbReference type="STRING" id="595434.RISK_003750"/>
<name>A0A0J1EF67_RHOIS</name>
<comment type="caution">
    <text evidence="2">The sequence shown here is derived from an EMBL/GenBank/DDBJ whole genome shotgun (WGS) entry which is preliminary data.</text>
</comment>
<accession>A0A0J1EF67</accession>
<reference evidence="2" key="1">
    <citation type="submission" date="2015-05" db="EMBL/GenBank/DDBJ databases">
        <title>Permanent draft genome of Rhodopirellula islandicus K833.</title>
        <authorList>
            <person name="Kizina J."/>
            <person name="Richter M."/>
            <person name="Glockner F.O."/>
            <person name="Harder J."/>
        </authorList>
    </citation>
    <scope>NUCLEOTIDE SEQUENCE [LARGE SCALE GENOMIC DNA]</scope>
    <source>
        <strain evidence="2">K833</strain>
    </source>
</reference>
<organism evidence="2 3">
    <name type="scientific">Rhodopirellula islandica</name>
    <dbReference type="NCBI Taxonomy" id="595434"/>
    <lineage>
        <taxon>Bacteria</taxon>
        <taxon>Pseudomonadati</taxon>
        <taxon>Planctomycetota</taxon>
        <taxon>Planctomycetia</taxon>
        <taxon>Pirellulales</taxon>
        <taxon>Pirellulaceae</taxon>
        <taxon>Rhodopirellula</taxon>
    </lineage>
</organism>
<feature type="compositionally biased region" description="Polar residues" evidence="1">
    <location>
        <begin position="1"/>
        <end position="12"/>
    </location>
</feature>
<protein>
    <submittedName>
        <fullName evidence="2">Uncharacterized protein</fullName>
    </submittedName>
</protein>
<dbReference type="EMBL" id="LECT01000029">
    <property type="protein sequence ID" value="KLU04164.1"/>
    <property type="molecule type" value="Genomic_DNA"/>
</dbReference>
<dbReference type="AlphaFoldDB" id="A0A0J1EF67"/>
<dbReference type="PATRIC" id="fig|595434.4.peg.3562"/>
<sequence>MPPGNSLKSFQIRSPICGSKPGRRNVSPKPTLRSIQSRATTVGQVWTTQCLMLTAR</sequence>